<dbReference type="SUPFAM" id="SSF56796">
    <property type="entry name" value="Dehydroquinate synthase-like"/>
    <property type="match status" value="1"/>
</dbReference>
<dbReference type="Pfam" id="PF00465">
    <property type="entry name" value="Fe-ADH"/>
    <property type="match status" value="1"/>
</dbReference>
<keyword evidence="7" id="KW-1185">Reference proteome</keyword>
<dbReference type="AlphaFoldDB" id="A0A7W6MPY3"/>
<evidence type="ECO:0000259" key="5">
    <source>
        <dbReference type="Pfam" id="PF25137"/>
    </source>
</evidence>
<evidence type="ECO:0000259" key="4">
    <source>
        <dbReference type="Pfam" id="PF00465"/>
    </source>
</evidence>
<keyword evidence="3" id="KW-0520">NAD</keyword>
<accession>A0A7W6MPY3</accession>
<comment type="caution">
    <text evidence="6">The sequence shown here is derived from an EMBL/GenBank/DDBJ whole genome shotgun (WGS) entry which is preliminary data.</text>
</comment>
<dbReference type="Gene3D" id="1.20.1090.10">
    <property type="entry name" value="Dehydroquinate synthase-like - alpha domain"/>
    <property type="match status" value="1"/>
</dbReference>
<comment type="similarity">
    <text evidence="1">Belongs to the iron-containing alcohol dehydrogenase family.</text>
</comment>
<evidence type="ECO:0000256" key="2">
    <source>
        <dbReference type="ARBA" id="ARBA00023002"/>
    </source>
</evidence>
<organism evidence="6 7">
    <name type="scientific">Aurantimonas endophytica</name>
    <dbReference type="NCBI Taxonomy" id="1522175"/>
    <lineage>
        <taxon>Bacteria</taxon>
        <taxon>Pseudomonadati</taxon>
        <taxon>Pseudomonadota</taxon>
        <taxon>Alphaproteobacteria</taxon>
        <taxon>Hyphomicrobiales</taxon>
        <taxon>Aurantimonadaceae</taxon>
        <taxon>Aurantimonas</taxon>
    </lineage>
</organism>
<evidence type="ECO:0000313" key="7">
    <source>
        <dbReference type="Proteomes" id="UP000588647"/>
    </source>
</evidence>
<dbReference type="RefSeq" id="WP_183208413.1">
    <property type="nucleotide sequence ID" value="NZ_JAAAMM010000003.1"/>
</dbReference>
<proteinExistence type="inferred from homology"/>
<dbReference type="Pfam" id="PF25137">
    <property type="entry name" value="ADH_Fe_C"/>
    <property type="match status" value="1"/>
</dbReference>
<gene>
    <name evidence="6" type="ORF">GGR03_002489</name>
</gene>
<dbReference type="GO" id="GO:0018506">
    <property type="term" value="F:maleylacetate reductase activity"/>
    <property type="evidence" value="ECO:0007669"/>
    <property type="project" value="InterPro"/>
</dbReference>
<feature type="domain" description="Fe-containing alcohol dehydrogenase-like C-terminal" evidence="5">
    <location>
        <begin position="182"/>
        <end position="362"/>
    </location>
</feature>
<evidence type="ECO:0000313" key="6">
    <source>
        <dbReference type="EMBL" id="MBB4003408.1"/>
    </source>
</evidence>
<dbReference type="PANTHER" id="PTHR11496:SF102">
    <property type="entry name" value="ALCOHOL DEHYDROGENASE 4"/>
    <property type="match status" value="1"/>
</dbReference>
<keyword evidence="2" id="KW-0560">Oxidoreductase</keyword>
<dbReference type="Gene3D" id="3.40.50.1970">
    <property type="match status" value="1"/>
</dbReference>
<feature type="domain" description="Alcohol dehydrogenase iron-type/glycerol dehydrogenase GldA" evidence="4">
    <location>
        <begin position="27"/>
        <end position="170"/>
    </location>
</feature>
<protein>
    <submittedName>
        <fullName evidence="6">Alcohol dehydrogenase class IV</fullName>
    </submittedName>
</protein>
<dbReference type="InterPro" id="IPR039697">
    <property type="entry name" value="Alcohol_dehydrogenase_Fe"/>
</dbReference>
<dbReference type="GO" id="GO:0004022">
    <property type="term" value="F:alcohol dehydrogenase (NAD+) activity"/>
    <property type="evidence" value="ECO:0007669"/>
    <property type="project" value="TreeGrafter"/>
</dbReference>
<dbReference type="GO" id="GO:0046872">
    <property type="term" value="F:metal ion binding"/>
    <property type="evidence" value="ECO:0007669"/>
    <property type="project" value="InterPro"/>
</dbReference>
<evidence type="ECO:0000256" key="3">
    <source>
        <dbReference type="ARBA" id="ARBA00023027"/>
    </source>
</evidence>
<dbReference type="InterPro" id="IPR056798">
    <property type="entry name" value="ADH_Fe_C"/>
</dbReference>
<dbReference type="InterPro" id="IPR034786">
    <property type="entry name" value="MAR"/>
</dbReference>
<reference evidence="6 7" key="1">
    <citation type="submission" date="2020-08" db="EMBL/GenBank/DDBJ databases">
        <title>Genomic Encyclopedia of Type Strains, Phase IV (KMG-IV): sequencing the most valuable type-strain genomes for metagenomic binning, comparative biology and taxonomic classification.</title>
        <authorList>
            <person name="Goeker M."/>
        </authorList>
    </citation>
    <scope>NUCLEOTIDE SEQUENCE [LARGE SCALE GENOMIC DNA]</scope>
    <source>
        <strain evidence="6 7">DSM 103570</strain>
    </source>
</reference>
<dbReference type="Proteomes" id="UP000588647">
    <property type="component" value="Unassembled WGS sequence"/>
</dbReference>
<dbReference type="InterPro" id="IPR001670">
    <property type="entry name" value="ADH_Fe/GldA"/>
</dbReference>
<dbReference type="CDD" id="cd08177">
    <property type="entry name" value="MAR"/>
    <property type="match status" value="1"/>
</dbReference>
<dbReference type="EMBL" id="JACIEM010000003">
    <property type="protein sequence ID" value="MBB4003408.1"/>
    <property type="molecule type" value="Genomic_DNA"/>
</dbReference>
<evidence type="ECO:0000256" key="1">
    <source>
        <dbReference type="ARBA" id="ARBA00007358"/>
    </source>
</evidence>
<name>A0A7W6MPY3_9HYPH</name>
<dbReference type="PANTHER" id="PTHR11496">
    <property type="entry name" value="ALCOHOL DEHYDROGENASE"/>
    <property type="match status" value="1"/>
</dbReference>
<sequence>MNLIRKVAPTAAPTTFETPGDVYNATPPRIVFGAGSAGRVADEVRRLGCSRALVVSTPGRGAMAQRVVASLGDLCVGLLAEAISQVPIELARSCRIKAREMEADCLVSVGGGASIGLGKAISLELALPIIAIPTTYSGSEVTGFCGITIDNVKRMHTSLRMLAATVIYDPELSLSLPVDVSAASAMNALAHCVDAVYVPTVNPMNAMAAAEGAGAITEGLRGVVADPRDLGARTQLLYGAYLAGAALAGGFALQHGLAHTLGGSFGVPHGLSHALVLPHVAAYNAQFAPDKIGTLEAALAVPSLGGALFDLLGDIGLPNRLTDVGISEADIPEIARITVETDNGLNPGPVTEEAVTQITLAALRGARPR</sequence>